<feature type="non-terminal residue" evidence="1">
    <location>
        <position position="1"/>
    </location>
</feature>
<dbReference type="Proteomes" id="UP000663882">
    <property type="component" value="Unassembled WGS sequence"/>
</dbReference>
<dbReference type="OrthoDB" id="10043537at2759"/>
<sequence>SGPFPCSGGYPSNLRNFDDIRQQIEQQRVQLTKNLWTS</sequence>
<evidence type="ECO:0000313" key="2">
    <source>
        <dbReference type="Proteomes" id="UP000663882"/>
    </source>
</evidence>
<evidence type="ECO:0000313" key="1">
    <source>
        <dbReference type="EMBL" id="CAF1519803.1"/>
    </source>
</evidence>
<dbReference type="EMBL" id="CAJNOO010015932">
    <property type="protein sequence ID" value="CAF1519803.1"/>
    <property type="molecule type" value="Genomic_DNA"/>
</dbReference>
<name>A0A815UIY2_9BILA</name>
<gene>
    <name evidence="1" type="ORF">RFH988_LOCUS39280</name>
</gene>
<reference evidence="1" key="1">
    <citation type="submission" date="2021-02" db="EMBL/GenBank/DDBJ databases">
        <authorList>
            <person name="Nowell W R."/>
        </authorList>
    </citation>
    <scope>NUCLEOTIDE SEQUENCE</scope>
</reference>
<protein>
    <submittedName>
        <fullName evidence="1">Uncharacterized protein</fullName>
    </submittedName>
</protein>
<dbReference type="AlphaFoldDB" id="A0A815UIY2"/>
<organism evidence="1 2">
    <name type="scientific">Rotaria sordida</name>
    <dbReference type="NCBI Taxonomy" id="392033"/>
    <lineage>
        <taxon>Eukaryota</taxon>
        <taxon>Metazoa</taxon>
        <taxon>Spiralia</taxon>
        <taxon>Gnathifera</taxon>
        <taxon>Rotifera</taxon>
        <taxon>Eurotatoria</taxon>
        <taxon>Bdelloidea</taxon>
        <taxon>Philodinida</taxon>
        <taxon>Philodinidae</taxon>
        <taxon>Rotaria</taxon>
    </lineage>
</organism>
<comment type="caution">
    <text evidence="1">The sequence shown here is derived from an EMBL/GenBank/DDBJ whole genome shotgun (WGS) entry which is preliminary data.</text>
</comment>
<accession>A0A815UIY2</accession>
<proteinExistence type="predicted"/>